<evidence type="ECO:0000313" key="1">
    <source>
        <dbReference type="EMBL" id="PTQ55227.1"/>
    </source>
</evidence>
<name>A0A2R6XXS9_9BACL</name>
<gene>
    <name evidence="1" type="ORF">BSOLF_2854</name>
</gene>
<dbReference type="EMBL" id="PEBX01000162">
    <property type="protein sequence ID" value="PTQ55227.1"/>
    <property type="molecule type" value="Genomic_DNA"/>
</dbReference>
<reference evidence="2" key="1">
    <citation type="journal article" date="2018" name="Sci. Rep.">
        <title>Lignite coal burning seam in the remote Altai Mountains harbors a hydrogen-driven thermophilic microbial community.</title>
        <authorList>
            <person name="Kadnikov V.V."/>
            <person name="Mardanov A.V."/>
            <person name="Ivasenko D.A."/>
            <person name="Antsiferov D.V."/>
            <person name="Beletsky A.V."/>
            <person name="Karnachuk O.V."/>
            <person name="Ravin N.V."/>
        </authorList>
    </citation>
    <scope>NUCLEOTIDE SEQUENCE [LARGE SCALE GENOMIC DNA]</scope>
</reference>
<accession>A0A2R6XXS9</accession>
<organism evidence="1 2">
    <name type="scientific">Candidatus Carbonibacillus altaicus</name>
    <dbReference type="NCBI Taxonomy" id="2163959"/>
    <lineage>
        <taxon>Bacteria</taxon>
        <taxon>Bacillati</taxon>
        <taxon>Bacillota</taxon>
        <taxon>Bacilli</taxon>
        <taxon>Bacillales</taxon>
        <taxon>Candidatus Carbonibacillus</taxon>
    </lineage>
</organism>
<evidence type="ECO:0000313" key="2">
    <source>
        <dbReference type="Proteomes" id="UP000244338"/>
    </source>
</evidence>
<comment type="caution">
    <text evidence="1">The sequence shown here is derived from an EMBL/GenBank/DDBJ whole genome shotgun (WGS) entry which is preliminary data.</text>
</comment>
<sequence>MTAGIFYENDCNESALKKFTYLSQLIQTIKNQHSKRFPDFIHIQKNEKRAKKGVDFRKSSY</sequence>
<protein>
    <submittedName>
        <fullName evidence="1">Uncharacterized protein</fullName>
    </submittedName>
</protein>
<proteinExistence type="predicted"/>
<dbReference type="Proteomes" id="UP000244338">
    <property type="component" value="Unassembled WGS sequence"/>
</dbReference>
<dbReference type="AlphaFoldDB" id="A0A2R6XXS9"/>